<name>A0A4Y3QQD3_STRCI</name>
<organism evidence="2 3">
    <name type="scientific">Streptomyces cacaoi</name>
    <dbReference type="NCBI Taxonomy" id="1898"/>
    <lineage>
        <taxon>Bacteria</taxon>
        <taxon>Bacillati</taxon>
        <taxon>Actinomycetota</taxon>
        <taxon>Actinomycetes</taxon>
        <taxon>Kitasatosporales</taxon>
        <taxon>Streptomycetaceae</taxon>
        <taxon>Streptomyces</taxon>
    </lineage>
</organism>
<reference evidence="2 3" key="1">
    <citation type="submission" date="2019-06" db="EMBL/GenBank/DDBJ databases">
        <title>Whole genome shotgun sequence of Streptomyces cacaoi subsp. cacaoi NBRC 12748.</title>
        <authorList>
            <person name="Hosoyama A."/>
            <person name="Uohara A."/>
            <person name="Ohji S."/>
            <person name="Ichikawa N."/>
        </authorList>
    </citation>
    <scope>NUCLEOTIDE SEQUENCE [LARGE SCALE GENOMIC DNA]</scope>
    <source>
        <strain evidence="2 3">NBRC 12748</strain>
    </source>
</reference>
<dbReference type="PROSITE" id="PS00383">
    <property type="entry name" value="TYR_PHOSPHATASE_1"/>
    <property type="match status" value="1"/>
</dbReference>
<dbReference type="InterPro" id="IPR016130">
    <property type="entry name" value="Tyr_Pase_AS"/>
</dbReference>
<keyword evidence="3" id="KW-1185">Reference proteome</keyword>
<dbReference type="Proteomes" id="UP000319210">
    <property type="component" value="Unassembled WGS sequence"/>
</dbReference>
<dbReference type="InterPro" id="IPR029021">
    <property type="entry name" value="Prot-tyrosine_phosphatase-like"/>
</dbReference>
<accession>A0A4Y3QQD3</accession>
<evidence type="ECO:0000256" key="1">
    <source>
        <dbReference type="SAM" id="MobiDB-lite"/>
    </source>
</evidence>
<comment type="caution">
    <text evidence="2">The sequence shown here is derived from an EMBL/GenBank/DDBJ whole genome shotgun (WGS) entry which is preliminary data.</text>
</comment>
<feature type="region of interest" description="Disordered" evidence="1">
    <location>
        <begin position="1"/>
        <end position="26"/>
    </location>
</feature>
<dbReference type="OrthoDB" id="1188001at2"/>
<dbReference type="InterPro" id="IPR026893">
    <property type="entry name" value="Tyr/Ser_Pase_IphP-type"/>
</dbReference>
<feature type="compositionally biased region" description="Basic and acidic residues" evidence="1">
    <location>
        <begin position="7"/>
        <end position="16"/>
    </location>
</feature>
<dbReference type="GO" id="GO:0004721">
    <property type="term" value="F:phosphoprotein phosphatase activity"/>
    <property type="evidence" value="ECO:0007669"/>
    <property type="project" value="InterPro"/>
</dbReference>
<proteinExistence type="predicted"/>
<evidence type="ECO:0000313" key="3">
    <source>
        <dbReference type="Proteomes" id="UP000319210"/>
    </source>
</evidence>
<dbReference type="Pfam" id="PF13350">
    <property type="entry name" value="Y_phosphatase3"/>
    <property type="match status" value="1"/>
</dbReference>
<dbReference type="RefSeq" id="WP_086817535.1">
    <property type="nucleotide sequence ID" value="NZ_BJMM01000001.1"/>
</dbReference>
<protein>
    <submittedName>
        <fullName evidence="2">Phosphatase</fullName>
    </submittedName>
</protein>
<gene>
    <name evidence="2" type="ORF">SCA03_00460</name>
</gene>
<dbReference type="EMBL" id="BJMM01000001">
    <property type="protein sequence ID" value="GEB47495.1"/>
    <property type="molecule type" value="Genomic_DNA"/>
</dbReference>
<evidence type="ECO:0000313" key="2">
    <source>
        <dbReference type="EMBL" id="GEB47495.1"/>
    </source>
</evidence>
<dbReference type="Gene3D" id="3.90.190.10">
    <property type="entry name" value="Protein tyrosine phosphatase superfamily"/>
    <property type="match status" value="1"/>
</dbReference>
<dbReference type="SUPFAM" id="SSF52799">
    <property type="entry name" value="(Phosphotyrosine protein) phosphatases II"/>
    <property type="match status" value="1"/>
</dbReference>
<dbReference type="AlphaFoldDB" id="A0A4Y3QQD3"/>
<sequence length="290" mass="29910">MPGARSGSEEPRHHESGPGPEVRTGTPLSALTVANVRDLGGIPLVHAGADRVVAPGLLLRSGALDRFDPAGDTGITGLGIRTVVDLRTDEERGAAPDVLPRGAGLVTADVLGAARRSAPARLGSLLADPAAAGRELGGGRVEEVFAAAYREMVLSPGACAAYRTLVEAAADERRRPLLFHCSAGKDRTGWGATVVLLLLGADRATARAAHLAVNPAVRAAFAPYVSAFTARGGDPRIAAAVTEVLPGYLAAALDAVDTEWGGFDRYVTRGLGLDRRTVDRLRTALVAPAP</sequence>